<sequence length="405" mass="46313">MNNELLLRTLLKAKFDKNKSVSELVDEFIKQNAKLAKKELEAQLANLLIFINENYNIDKKVLKELVNSKISSMGLSINPNNLEEIYAVLAGKNIAVNIVFDEIDIRAINAMRNNFYWVGKEFNKDFSDRLKDIIESAFRGEVARSELAQRLKDEFASELKQSVRYFEGVSDHIISQNQNISTVNQARKYGVKYYKVVAVMDSRTSAICRSMNGRLIPAEHIERQCDNIMNAKDMASKKAAATWAKAPYNGRSDKMDSNFGMPPYHFRCRTEIVPAWVDEYENDGVTMRASEAPGKDEIIRHIDKMGVERVLTFVNANDKKHSANLLQRTSAAKIVSALNSITHIAPHTNVEQKSIAKTQNGYIIIFDGDKIDTIFPTKDNQALKKYFENYAKKDKIEVIKRWWQI</sequence>
<dbReference type="KEGG" id="ccoc:CCON33237_1108"/>
<organism evidence="1 2">
    <name type="scientific">Campylobacter concisus</name>
    <dbReference type="NCBI Taxonomy" id="199"/>
    <lineage>
        <taxon>Bacteria</taxon>
        <taxon>Pseudomonadati</taxon>
        <taxon>Campylobacterota</taxon>
        <taxon>Epsilonproteobacteria</taxon>
        <taxon>Campylobacterales</taxon>
        <taxon>Campylobacteraceae</taxon>
        <taxon>Campylobacter</taxon>
    </lineage>
</organism>
<dbReference type="PATRIC" id="fig|199.248.peg.1148"/>
<accession>A0A0M3V2I7</accession>
<reference evidence="2" key="1">
    <citation type="submission" date="2015-08" db="EMBL/GenBank/DDBJ databases">
        <title>Comparative genomics of the Campylobacter concisus group.</title>
        <authorList>
            <person name="Miller W.G."/>
            <person name="Yee E."/>
            <person name="Chapman M.H."/>
            <person name="Huynh S."/>
            <person name="Bono J.L."/>
            <person name="On S.L.W."/>
            <person name="St Leger J."/>
            <person name="Foster G."/>
            <person name="Parker C.T."/>
        </authorList>
    </citation>
    <scope>NUCLEOTIDE SEQUENCE [LARGE SCALE GENOMIC DNA]</scope>
    <source>
        <strain evidence="2">ATCC 33237</strain>
    </source>
</reference>
<dbReference type="EMBL" id="CP012541">
    <property type="protein sequence ID" value="ALF47782.1"/>
    <property type="molecule type" value="Genomic_DNA"/>
</dbReference>
<evidence type="ECO:0000313" key="2">
    <source>
        <dbReference type="Proteomes" id="UP000066049"/>
    </source>
</evidence>
<proteinExistence type="predicted"/>
<dbReference type="AlphaFoldDB" id="A0A0M3V2I7"/>
<protein>
    <submittedName>
        <fullName evidence="1">Phage Mu protein F-like protein</fullName>
    </submittedName>
</protein>
<dbReference type="GeneID" id="28662784"/>
<dbReference type="RefSeq" id="WP_054196761.1">
    <property type="nucleotide sequence ID" value="NZ_CP012541.1"/>
</dbReference>
<gene>
    <name evidence="1" type="ORF">CCON33237_1108</name>
</gene>
<name>A0A0M3V2I7_9BACT</name>
<evidence type="ECO:0000313" key="1">
    <source>
        <dbReference type="EMBL" id="ALF47782.1"/>
    </source>
</evidence>
<dbReference type="Proteomes" id="UP000066049">
    <property type="component" value="Chromosome"/>
</dbReference>